<proteinExistence type="predicted"/>
<dbReference type="SUPFAM" id="SSF52058">
    <property type="entry name" value="L domain-like"/>
    <property type="match status" value="1"/>
</dbReference>
<evidence type="ECO:0000313" key="13">
    <source>
        <dbReference type="Proteomes" id="UP001367676"/>
    </source>
</evidence>
<keyword evidence="9" id="KW-0325">Glycoprotein</keyword>
<dbReference type="InterPro" id="IPR001611">
    <property type="entry name" value="Leu-rich_rpt"/>
</dbReference>
<dbReference type="EMBL" id="JBBCAQ010000010">
    <property type="protein sequence ID" value="KAK7601465.1"/>
    <property type="molecule type" value="Genomic_DNA"/>
</dbReference>
<comment type="caution">
    <text evidence="12">The sequence shown here is derived from an EMBL/GenBank/DDBJ whole genome shotgun (WGS) entry which is preliminary data.</text>
</comment>
<dbReference type="InterPro" id="IPR003599">
    <property type="entry name" value="Ig_sub"/>
</dbReference>
<dbReference type="SMART" id="SM00082">
    <property type="entry name" value="LRRCT"/>
    <property type="match status" value="1"/>
</dbReference>
<evidence type="ECO:0000256" key="5">
    <source>
        <dbReference type="ARBA" id="ARBA00022737"/>
    </source>
</evidence>
<dbReference type="InterPro" id="IPR003598">
    <property type="entry name" value="Ig_sub2"/>
</dbReference>
<dbReference type="Gene3D" id="2.60.40.10">
    <property type="entry name" value="Immunoglobulins"/>
    <property type="match status" value="1"/>
</dbReference>
<evidence type="ECO:0000256" key="4">
    <source>
        <dbReference type="ARBA" id="ARBA00022729"/>
    </source>
</evidence>
<evidence type="ECO:0000256" key="7">
    <source>
        <dbReference type="ARBA" id="ARBA00023136"/>
    </source>
</evidence>
<evidence type="ECO:0000259" key="11">
    <source>
        <dbReference type="PROSITE" id="PS50835"/>
    </source>
</evidence>
<dbReference type="FunFam" id="2.60.40.10:FF:000032">
    <property type="entry name" value="palladin isoform X1"/>
    <property type="match status" value="1"/>
</dbReference>
<dbReference type="PROSITE" id="PS50835">
    <property type="entry name" value="IG_LIKE"/>
    <property type="match status" value="1"/>
</dbReference>
<accession>A0AAN9TRJ6</accession>
<evidence type="ECO:0000256" key="3">
    <source>
        <dbReference type="ARBA" id="ARBA00022692"/>
    </source>
</evidence>
<dbReference type="InterPro" id="IPR032675">
    <property type="entry name" value="LRR_dom_sf"/>
</dbReference>
<keyword evidence="13" id="KW-1185">Reference proteome</keyword>
<dbReference type="FunFam" id="3.80.10.10:FF:000082">
    <property type="entry name" value="Leucine-rich repeat-containing 24"/>
    <property type="match status" value="1"/>
</dbReference>
<keyword evidence="4" id="KW-0732">Signal</keyword>
<evidence type="ECO:0000256" key="2">
    <source>
        <dbReference type="ARBA" id="ARBA00022614"/>
    </source>
</evidence>
<dbReference type="InterPro" id="IPR000483">
    <property type="entry name" value="Cys-rich_flank_reg_C"/>
</dbReference>
<keyword evidence="6" id="KW-1133">Transmembrane helix</keyword>
<keyword evidence="7" id="KW-0472">Membrane</keyword>
<keyword evidence="5" id="KW-0677">Repeat</keyword>
<reference evidence="12 13" key="1">
    <citation type="submission" date="2024-03" db="EMBL/GenBank/DDBJ databases">
        <title>Adaptation during the transition from Ophiocordyceps entomopathogen to insect associate is accompanied by gene loss and intensified selection.</title>
        <authorList>
            <person name="Ward C.M."/>
            <person name="Onetto C.A."/>
            <person name="Borneman A.R."/>
        </authorList>
    </citation>
    <scope>NUCLEOTIDE SEQUENCE [LARGE SCALE GENOMIC DNA]</scope>
    <source>
        <strain evidence="12">AWRI1</strain>
        <tissue evidence="12">Single Adult Female</tissue>
    </source>
</reference>
<dbReference type="AlphaFoldDB" id="A0AAN9TRJ6"/>
<dbReference type="Pfam" id="PF07679">
    <property type="entry name" value="I-set"/>
    <property type="match status" value="1"/>
</dbReference>
<evidence type="ECO:0000256" key="9">
    <source>
        <dbReference type="ARBA" id="ARBA00023180"/>
    </source>
</evidence>
<dbReference type="SMART" id="SM00369">
    <property type="entry name" value="LRR_TYP"/>
    <property type="match status" value="6"/>
</dbReference>
<evidence type="ECO:0000256" key="10">
    <source>
        <dbReference type="ARBA" id="ARBA00023319"/>
    </source>
</evidence>
<name>A0AAN9TRJ6_9HEMI</name>
<comment type="subcellular location">
    <subcellularLocation>
        <location evidence="1">Membrane</location>
        <topology evidence="1">Single-pass membrane protein</topology>
    </subcellularLocation>
</comment>
<dbReference type="SUPFAM" id="SSF48726">
    <property type="entry name" value="Immunoglobulin"/>
    <property type="match status" value="1"/>
</dbReference>
<keyword evidence="3" id="KW-0812">Transmembrane</keyword>
<feature type="domain" description="Ig-like" evidence="11">
    <location>
        <begin position="331"/>
        <end position="429"/>
    </location>
</feature>
<keyword evidence="2" id="KW-0433">Leucine-rich repeat</keyword>
<keyword evidence="10" id="KW-0393">Immunoglobulin domain</keyword>
<dbReference type="InterPro" id="IPR003591">
    <property type="entry name" value="Leu-rich_rpt_typical-subtyp"/>
</dbReference>
<evidence type="ECO:0000256" key="6">
    <source>
        <dbReference type="ARBA" id="ARBA00022989"/>
    </source>
</evidence>
<keyword evidence="8" id="KW-1015">Disulfide bond</keyword>
<sequence length="455" mass="50767">MLLLWFMTPLYYQSKTCLSNGAQLIEHGRGEPIQSNGGICEMKICLSEQRSLRVKGILLRTTTTNRPVNSLRVLFRFLVTMCCILGHSATICPSVCDCKWKDGKESVICVNTNLTRVPERLDSSVLVLHLHGNSLLTLRNDIFQSAGLLNLQKLYLVRCAIKYIEPHAFRALKNLVDLDLSYNVFSVVPSLALQPIPDLRELKLNGNPILQIPGFAFTNVGQLIRLEVADCRIGYIDEHAFSGLEHSLESLKLSRNRLVNVQPEAFRRLEALNGLDLSDNPLNCSCVLQPLRDWMLRRSLSTNALPMCQSPEHNQNKSWDKLQNDDFACLPSAHAAVKTINAYVGENVTLTCKIGGTPTPDVRWSLRNRVLLNSTFGYPITNKRPYLIHALSNNYSNLTILSLEMQDTGQYVCIAENKAGKVIAEIGLTIEKAPMGAILSERVVLIGILLVTVSE</sequence>
<protein>
    <recommendedName>
        <fullName evidence="11">Ig-like domain-containing protein</fullName>
    </recommendedName>
</protein>
<gene>
    <name evidence="12" type="ORF">V9T40_008906</name>
</gene>
<dbReference type="InterPro" id="IPR007110">
    <property type="entry name" value="Ig-like_dom"/>
</dbReference>
<dbReference type="PANTHER" id="PTHR24369">
    <property type="entry name" value="ANTIGEN BSP, PUTATIVE-RELATED"/>
    <property type="match status" value="1"/>
</dbReference>
<dbReference type="Proteomes" id="UP001367676">
    <property type="component" value="Unassembled WGS sequence"/>
</dbReference>
<organism evidence="12 13">
    <name type="scientific">Parthenolecanium corni</name>
    <dbReference type="NCBI Taxonomy" id="536013"/>
    <lineage>
        <taxon>Eukaryota</taxon>
        <taxon>Metazoa</taxon>
        <taxon>Ecdysozoa</taxon>
        <taxon>Arthropoda</taxon>
        <taxon>Hexapoda</taxon>
        <taxon>Insecta</taxon>
        <taxon>Pterygota</taxon>
        <taxon>Neoptera</taxon>
        <taxon>Paraneoptera</taxon>
        <taxon>Hemiptera</taxon>
        <taxon>Sternorrhyncha</taxon>
        <taxon>Coccoidea</taxon>
        <taxon>Coccidae</taxon>
        <taxon>Parthenolecanium</taxon>
    </lineage>
</organism>
<dbReference type="SMART" id="SM00409">
    <property type="entry name" value="IG"/>
    <property type="match status" value="1"/>
</dbReference>
<dbReference type="InterPro" id="IPR036179">
    <property type="entry name" value="Ig-like_dom_sf"/>
</dbReference>
<dbReference type="InterPro" id="IPR050541">
    <property type="entry name" value="LRR_TM_domain-containing"/>
</dbReference>
<dbReference type="PROSITE" id="PS51450">
    <property type="entry name" value="LRR"/>
    <property type="match status" value="2"/>
</dbReference>
<evidence type="ECO:0000313" key="12">
    <source>
        <dbReference type="EMBL" id="KAK7601465.1"/>
    </source>
</evidence>
<evidence type="ECO:0000256" key="8">
    <source>
        <dbReference type="ARBA" id="ARBA00023157"/>
    </source>
</evidence>
<evidence type="ECO:0000256" key="1">
    <source>
        <dbReference type="ARBA" id="ARBA00004167"/>
    </source>
</evidence>
<dbReference type="Gene3D" id="3.80.10.10">
    <property type="entry name" value="Ribonuclease Inhibitor"/>
    <property type="match status" value="2"/>
</dbReference>
<dbReference type="Pfam" id="PF13855">
    <property type="entry name" value="LRR_8"/>
    <property type="match status" value="2"/>
</dbReference>
<dbReference type="GO" id="GO:0005886">
    <property type="term" value="C:plasma membrane"/>
    <property type="evidence" value="ECO:0007669"/>
    <property type="project" value="TreeGrafter"/>
</dbReference>
<dbReference type="InterPro" id="IPR013783">
    <property type="entry name" value="Ig-like_fold"/>
</dbReference>
<dbReference type="PANTHER" id="PTHR24369:SF215">
    <property type="entry name" value="PROTEIN WINDPIPE"/>
    <property type="match status" value="1"/>
</dbReference>
<dbReference type="InterPro" id="IPR013098">
    <property type="entry name" value="Ig_I-set"/>
</dbReference>
<dbReference type="SMART" id="SM00408">
    <property type="entry name" value="IGc2"/>
    <property type="match status" value="1"/>
</dbReference>